<dbReference type="PANTHER" id="PTHR38467">
    <property type="match status" value="1"/>
</dbReference>
<dbReference type="SUPFAM" id="SSF52540">
    <property type="entry name" value="P-loop containing nucleoside triphosphate hydrolases"/>
    <property type="match status" value="1"/>
</dbReference>
<dbReference type="Pfam" id="PF19044">
    <property type="entry name" value="P-loop_TraG"/>
    <property type="match status" value="2"/>
</dbReference>
<dbReference type="PANTHER" id="PTHR38467:SF1">
    <property type="entry name" value="CONJUGATIVE TRANSFER: ASSEMBLY"/>
    <property type="match status" value="1"/>
</dbReference>
<dbReference type="Gene3D" id="1.10.8.730">
    <property type="match status" value="1"/>
</dbReference>
<reference evidence="2 3" key="1">
    <citation type="submission" date="2023-01" db="EMBL/GenBank/DDBJ databases">
        <title>Novel species of the genus Asticcacaulis isolated from rivers.</title>
        <authorList>
            <person name="Lu H."/>
        </authorList>
    </citation>
    <scope>NUCLEOTIDE SEQUENCE [LARGE SCALE GENOMIC DNA]</scope>
    <source>
        <strain evidence="2 3">BYS171W</strain>
    </source>
</reference>
<protein>
    <submittedName>
        <fullName evidence="2">Type IV secretion system protein TraC</fullName>
    </submittedName>
</protein>
<proteinExistence type="predicted"/>
<dbReference type="InterPro" id="IPR043964">
    <property type="entry name" value="P-loop_TraG"/>
</dbReference>
<dbReference type="InterPro" id="IPR014117">
    <property type="entry name" value="TraC-F-type"/>
</dbReference>
<evidence type="ECO:0000313" key="2">
    <source>
        <dbReference type="EMBL" id="MDC7684411.1"/>
    </source>
</evidence>
<dbReference type="SMART" id="SM00382">
    <property type="entry name" value="AAA"/>
    <property type="match status" value="1"/>
</dbReference>
<dbReference type="InterPro" id="IPR003593">
    <property type="entry name" value="AAA+_ATPase"/>
</dbReference>
<dbReference type="Pfam" id="PF11130">
    <property type="entry name" value="TraC_F_IV"/>
    <property type="match status" value="1"/>
</dbReference>
<evidence type="ECO:0000313" key="3">
    <source>
        <dbReference type="Proteomes" id="UP001214854"/>
    </source>
</evidence>
<evidence type="ECO:0000259" key="1">
    <source>
        <dbReference type="SMART" id="SM00382"/>
    </source>
</evidence>
<dbReference type="InterPro" id="IPR027417">
    <property type="entry name" value="P-loop_NTPase"/>
</dbReference>
<sequence length="915" mass="101575">MNLNFDAVRREVFRGAQKLVAERIFGDMPSVDTGISREFPPSLSGYLPYRSFDEVRQLYVQDATVGLVMELIPLLGVTDAQHALLAQVFNDALPDGAHVQIINYASPRTGHIVDTWARSRSAGGEIFEELARHRRQHLMNGIWASFSKSAPFSMRDYRVILAIEVKGDVGGPAGDALAELREVIKGTLASMGGAAFTLMPDQLLSFCAAVLNPTSSTVYDAIPYDREDWLNQQIVRRDTTVTQYRDRLVATTAYAGDAYDKDLLPKDSRRERWEFRAFSPVRYPENASQAVVARLIGDFFNNQLQNIGSNLTVLYFSPMTLDESRTTVEMKTMRTSQQAASPTAKFFPAIQRAADDWTAANQAVSMGAKLCHMGMFAISITPLHDADRAERQLRAVWGGGGFELSRSDVLHLQTLLAALPLTMGDGLADDYKAHKRLRRMPTSCMAMLAPFQGEFRGFQRPDMLFLGRRGQPFFFSPFSNEEEGMGGGNHNVSVIGASGSGKSVLMQEMAGGLRGRGADVIVLDDGYSFRNTCKIQGGQFIEFNLSSDLNINPFSLVDYQEADLDEEYRSESINALKYTVLQMAKGDDVYLKEELGMIERAVVDVFDTKRADGGIEDVAVYLEAHFGDPGRAMAIAMEPYRLRGSYGKLYNGQANLEIRNPFTVFELSPLESKKDLRAVVILSLLMVIRQRMKHGGRARKKALFIDEAWQLLGDGAAGPFIEGFARRCRKEGGALITGTQSLEDYQRTAGGRACIQNSEWNIILKLKPESVDAFANEGILRASEAELELIRSLFTSQGEYSEAYIRGAGTKFIGRLVLDPYSLALYSTKPEVLDAIERLVSAGYSAKEAVRSVAFKAPIETHWSKAQIRQAELLMGDGELKPFIERYGAMSSRERRIFAHRLFGELEGNHAQASL</sequence>
<name>A0ABT5HY92_9CAUL</name>
<dbReference type="CDD" id="cd01127">
    <property type="entry name" value="TrwB_TraG_TraD_VirD4"/>
    <property type="match status" value="1"/>
</dbReference>
<dbReference type="EMBL" id="JAQQKX010000012">
    <property type="protein sequence ID" value="MDC7684411.1"/>
    <property type="molecule type" value="Genomic_DNA"/>
</dbReference>
<organism evidence="2 3">
    <name type="scientific">Asticcacaulis aquaticus</name>
    <dbReference type="NCBI Taxonomy" id="2984212"/>
    <lineage>
        <taxon>Bacteria</taxon>
        <taxon>Pseudomonadati</taxon>
        <taxon>Pseudomonadota</taxon>
        <taxon>Alphaproteobacteria</taxon>
        <taxon>Caulobacterales</taxon>
        <taxon>Caulobacteraceae</taxon>
        <taxon>Asticcacaulis</taxon>
    </lineage>
</organism>
<accession>A0ABT5HY92</accession>
<dbReference type="Proteomes" id="UP001214854">
    <property type="component" value="Unassembled WGS sequence"/>
</dbReference>
<comment type="caution">
    <text evidence="2">The sequence shown here is derived from an EMBL/GenBank/DDBJ whole genome shotgun (WGS) entry which is preliminary data.</text>
</comment>
<feature type="domain" description="AAA+ ATPase" evidence="1">
    <location>
        <begin position="488"/>
        <end position="822"/>
    </location>
</feature>
<dbReference type="InterPro" id="IPR025955">
    <property type="entry name" value="TraC/Conjuga_ATPase"/>
</dbReference>
<dbReference type="InterPro" id="IPR053155">
    <property type="entry name" value="F-pilin_assembly_TraC"/>
</dbReference>
<dbReference type="NCBIfam" id="TIGR02746">
    <property type="entry name" value="TraC-F-type"/>
    <property type="match status" value="1"/>
</dbReference>
<dbReference type="RefSeq" id="WP_272748885.1">
    <property type="nucleotide sequence ID" value="NZ_JAQQKX010000012.1"/>
</dbReference>
<dbReference type="Gene3D" id="3.40.50.300">
    <property type="entry name" value="P-loop containing nucleotide triphosphate hydrolases"/>
    <property type="match status" value="1"/>
</dbReference>
<gene>
    <name evidence="2" type="primary">traC</name>
    <name evidence="2" type="ORF">PQU92_14080</name>
</gene>
<keyword evidence="3" id="KW-1185">Reference proteome</keyword>